<feature type="domain" description="Reverse transcriptase zinc-binding" evidence="1">
    <location>
        <begin position="4"/>
        <end position="38"/>
    </location>
</feature>
<dbReference type="InterPro" id="IPR026960">
    <property type="entry name" value="RVT-Znf"/>
</dbReference>
<dbReference type="PANTHER" id="PTHR47746">
    <property type="entry name" value="ZF-RVT DOMAIN-CONTAINING PROTEIN"/>
    <property type="match status" value="1"/>
</dbReference>
<dbReference type="PANTHER" id="PTHR47746:SF88">
    <property type="entry name" value="RNA-DIRECTED DNA POLYMERASE (REVERSE TRANSCRIPTASE)-RELATED FAMILY PROTEIN-RELATED"/>
    <property type="match status" value="1"/>
</dbReference>
<dbReference type="EMBL" id="CM027684">
    <property type="protein sequence ID" value="KAG0531137.1"/>
    <property type="molecule type" value="Genomic_DNA"/>
</dbReference>
<comment type="caution">
    <text evidence="2">The sequence shown here is derived from an EMBL/GenBank/DDBJ whole genome shotgun (WGS) entry which is preliminary data.</text>
</comment>
<reference evidence="2" key="2">
    <citation type="submission" date="2020-10" db="EMBL/GenBank/DDBJ databases">
        <authorList>
            <person name="Cooper E.A."/>
            <person name="Brenton Z.W."/>
            <person name="Flinn B.S."/>
            <person name="Jenkins J."/>
            <person name="Shu S."/>
            <person name="Flowers D."/>
            <person name="Luo F."/>
            <person name="Wang Y."/>
            <person name="Xia P."/>
            <person name="Barry K."/>
            <person name="Daum C."/>
            <person name="Lipzen A."/>
            <person name="Yoshinaga Y."/>
            <person name="Schmutz J."/>
            <person name="Saski C."/>
            <person name="Vermerris W."/>
            <person name="Kresovich S."/>
        </authorList>
    </citation>
    <scope>NUCLEOTIDE SEQUENCE</scope>
</reference>
<dbReference type="Proteomes" id="UP000807115">
    <property type="component" value="Chromosome 5"/>
</dbReference>
<name>A0A921R028_SORBI</name>
<dbReference type="AlphaFoldDB" id="A0A921R028"/>
<protein>
    <recommendedName>
        <fullName evidence="1">Reverse transcriptase zinc-binding domain-containing protein</fullName>
    </recommendedName>
</protein>
<organism evidence="2 3">
    <name type="scientific">Sorghum bicolor</name>
    <name type="common">Sorghum</name>
    <name type="synonym">Sorghum vulgare</name>
    <dbReference type="NCBI Taxonomy" id="4558"/>
    <lineage>
        <taxon>Eukaryota</taxon>
        <taxon>Viridiplantae</taxon>
        <taxon>Streptophyta</taxon>
        <taxon>Embryophyta</taxon>
        <taxon>Tracheophyta</taxon>
        <taxon>Spermatophyta</taxon>
        <taxon>Magnoliopsida</taxon>
        <taxon>Liliopsida</taxon>
        <taxon>Poales</taxon>
        <taxon>Poaceae</taxon>
        <taxon>PACMAD clade</taxon>
        <taxon>Panicoideae</taxon>
        <taxon>Andropogonodae</taxon>
        <taxon>Andropogoneae</taxon>
        <taxon>Sorghinae</taxon>
        <taxon>Sorghum</taxon>
    </lineage>
</organism>
<evidence type="ECO:0000313" key="3">
    <source>
        <dbReference type="Proteomes" id="UP000807115"/>
    </source>
</evidence>
<proteinExistence type="predicted"/>
<dbReference type="Pfam" id="PF13966">
    <property type="entry name" value="zf-RVT"/>
    <property type="match status" value="1"/>
</dbReference>
<reference evidence="2" key="1">
    <citation type="journal article" date="2019" name="BMC Genomics">
        <title>A new reference genome for Sorghum bicolor reveals high levels of sequence similarity between sweet and grain genotypes: implications for the genetics of sugar metabolism.</title>
        <authorList>
            <person name="Cooper E.A."/>
            <person name="Brenton Z.W."/>
            <person name="Flinn B.S."/>
            <person name="Jenkins J."/>
            <person name="Shu S."/>
            <person name="Flowers D."/>
            <person name="Luo F."/>
            <person name="Wang Y."/>
            <person name="Xia P."/>
            <person name="Barry K."/>
            <person name="Daum C."/>
            <person name="Lipzen A."/>
            <person name="Yoshinaga Y."/>
            <person name="Schmutz J."/>
            <person name="Saski C."/>
            <person name="Vermerris W."/>
            <person name="Kresovich S."/>
        </authorList>
    </citation>
    <scope>NUCLEOTIDE SEQUENCE</scope>
</reference>
<sequence length="128" mass="14586">GRRARHGLEAADRCFLCDQATETIDHILSFCPFTREVWYLALQAIGLQLPLQSRTTLNWWRRLRKLAEGAQRKGLDSLFALVSWQIWKERNARCFREATTPVAELLQLIKNGSGSLNRCRGNGVKSAS</sequence>
<feature type="non-terminal residue" evidence="2">
    <location>
        <position position="1"/>
    </location>
</feature>
<accession>A0A921R028</accession>
<evidence type="ECO:0000313" key="2">
    <source>
        <dbReference type="EMBL" id="KAG0531137.1"/>
    </source>
</evidence>
<gene>
    <name evidence="2" type="ORF">BDA96_05G248400</name>
</gene>
<evidence type="ECO:0000259" key="1">
    <source>
        <dbReference type="Pfam" id="PF13966"/>
    </source>
</evidence>